<organism evidence="13 14">
    <name type="scientific">Amycolatopsis balhimycina DSM 5908</name>
    <dbReference type="NCBI Taxonomy" id="1081091"/>
    <lineage>
        <taxon>Bacteria</taxon>
        <taxon>Bacillati</taxon>
        <taxon>Actinomycetota</taxon>
        <taxon>Actinomycetes</taxon>
        <taxon>Pseudonocardiales</taxon>
        <taxon>Pseudonocardiaceae</taxon>
        <taxon>Amycolatopsis</taxon>
    </lineage>
</organism>
<feature type="binding site" evidence="11">
    <location>
        <position position="86"/>
    </location>
    <ligand>
        <name>ATP</name>
        <dbReference type="ChEBI" id="CHEBI:30616"/>
    </ligand>
</feature>
<dbReference type="FunFam" id="3.30.565.10:FF:000009">
    <property type="entry name" value="Molecular chaperone HtpG"/>
    <property type="match status" value="1"/>
</dbReference>
<protein>
    <recommendedName>
        <fullName evidence="9 10">Chaperone protein HtpG</fullName>
    </recommendedName>
    <alternativeName>
        <fullName evidence="10">Heat shock protein HtpG</fullName>
    </alternativeName>
    <alternativeName>
        <fullName evidence="10">High temperature protein G</fullName>
    </alternativeName>
</protein>
<dbReference type="GO" id="GO:0005737">
    <property type="term" value="C:cytoplasm"/>
    <property type="evidence" value="ECO:0007669"/>
    <property type="project" value="UniProtKB-SubCell"/>
</dbReference>
<dbReference type="Pfam" id="PF00183">
    <property type="entry name" value="HSP90"/>
    <property type="match status" value="1"/>
</dbReference>
<comment type="similarity">
    <text evidence="2 10">Belongs to the heat shock protein 90 family.</text>
</comment>
<dbReference type="HAMAP" id="MF_00505">
    <property type="entry name" value="HSP90"/>
    <property type="match status" value="1"/>
</dbReference>
<feature type="domain" description="Histidine kinase/HSP90-like ATPase" evidence="12">
    <location>
        <begin position="28"/>
        <end position="185"/>
    </location>
</feature>
<feature type="region of interest" description="C" evidence="10">
    <location>
        <begin position="554"/>
        <end position="631"/>
    </location>
</feature>
<dbReference type="PRINTS" id="PR00775">
    <property type="entry name" value="HEATSHOCK90"/>
</dbReference>
<evidence type="ECO:0000313" key="13">
    <source>
        <dbReference type="EMBL" id="RSM48612.1"/>
    </source>
</evidence>
<evidence type="ECO:0000256" key="4">
    <source>
        <dbReference type="ARBA" id="ARBA00022741"/>
    </source>
</evidence>
<evidence type="ECO:0000256" key="3">
    <source>
        <dbReference type="ARBA" id="ARBA00022490"/>
    </source>
</evidence>
<dbReference type="SUPFAM" id="SSF55874">
    <property type="entry name" value="ATPase domain of HSP90 chaperone/DNA topoisomerase II/histidine kinase"/>
    <property type="match status" value="1"/>
</dbReference>
<keyword evidence="4 10" id="KW-0547">Nucleotide-binding</keyword>
<keyword evidence="6 10" id="KW-0346">Stress response</keyword>
<dbReference type="EMBL" id="QHHU01000006">
    <property type="protein sequence ID" value="RSM48612.1"/>
    <property type="molecule type" value="Genomic_DNA"/>
</dbReference>
<evidence type="ECO:0000256" key="5">
    <source>
        <dbReference type="ARBA" id="ARBA00022840"/>
    </source>
</evidence>
<dbReference type="CDD" id="cd16927">
    <property type="entry name" value="HATPase_Hsp90-like"/>
    <property type="match status" value="1"/>
</dbReference>
<evidence type="ECO:0000256" key="1">
    <source>
        <dbReference type="ARBA" id="ARBA00004496"/>
    </source>
</evidence>
<dbReference type="AlphaFoldDB" id="A0A428WZV3"/>
<name>A0A428WZV3_AMYBA</name>
<keyword evidence="14" id="KW-1185">Reference proteome</keyword>
<comment type="subcellular location">
    <subcellularLocation>
        <location evidence="1 10">Cytoplasm</location>
    </subcellularLocation>
</comment>
<dbReference type="GO" id="GO:0051082">
    <property type="term" value="F:unfolded protein binding"/>
    <property type="evidence" value="ECO:0007669"/>
    <property type="project" value="UniProtKB-UniRule"/>
</dbReference>
<reference evidence="13 14" key="1">
    <citation type="submission" date="2018-05" db="EMBL/GenBank/DDBJ databases">
        <title>Evolution of GPA BGCs.</title>
        <authorList>
            <person name="Waglechner N."/>
            <person name="Wright G.D."/>
        </authorList>
    </citation>
    <scope>NUCLEOTIDE SEQUENCE [LARGE SCALE GENOMIC DNA]</scope>
    <source>
        <strain evidence="13 14">DSM 5908</strain>
    </source>
</reference>
<gene>
    <name evidence="10" type="primary">htpG</name>
    <name evidence="13" type="ORF">DMA12_05610</name>
</gene>
<dbReference type="FunFam" id="3.40.50.11260:FF:000005">
    <property type="entry name" value="Heat shock protein 90"/>
    <property type="match status" value="1"/>
</dbReference>
<feature type="binding site" evidence="11">
    <location>
        <position position="337"/>
    </location>
    <ligand>
        <name>ATP</name>
        <dbReference type="ChEBI" id="CHEBI:30616"/>
    </ligand>
</feature>
<comment type="caution">
    <text evidence="13">The sequence shown here is derived from an EMBL/GenBank/DDBJ whole genome shotgun (WGS) entry which is preliminary data.</text>
</comment>
<dbReference type="FunFam" id="3.30.230.80:FF:000002">
    <property type="entry name" value="Molecular chaperone HtpG"/>
    <property type="match status" value="1"/>
</dbReference>
<dbReference type="NCBIfam" id="NF003555">
    <property type="entry name" value="PRK05218.1"/>
    <property type="match status" value="1"/>
</dbReference>
<evidence type="ECO:0000256" key="2">
    <source>
        <dbReference type="ARBA" id="ARBA00008239"/>
    </source>
</evidence>
<comment type="subunit">
    <text evidence="10">Homodimer.</text>
</comment>
<evidence type="ECO:0000256" key="8">
    <source>
        <dbReference type="ARBA" id="ARBA00058590"/>
    </source>
</evidence>
<dbReference type="SUPFAM" id="SSF110942">
    <property type="entry name" value="HSP90 C-terminal domain"/>
    <property type="match status" value="1"/>
</dbReference>
<feature type="region of interest" description="B" evidence="10">
    <location>
        <begin position="338"/>
        <end position="553"/>
    </location>
</feature>
<evidence type="ECO:0000256" key="11">
    <source>
        <dbReference type="PIRSR" id="PIRSR002583-1"/>
    </source>
</evidence>
<dbReference type="Proteomes" id="UP000286716">
    <property type="component" value="Unassembled WGS sequence"/>
</dbReference>
<keyword evidence="3 10" id="KW-0963">Cytoplasm</keyword>
<dbReference type="PANTHER" id="PTHR11528">
    <property type="entry name" value="HEAT SHOCK PROTEIN 90 FAMILY MEMBER"/>
    <property type="match status" value="1"/>
</dbReference>
<feature type="region of interest" description="A; substrate-binding" evidence="10">
    <location>
        <begin position="1"/>
        <end position="337"/>
    </location>
</feature>
<dbReference type="InterPro" id="IPR020568">
    <property type="entry name" value="Ribosomal_Su5_D2-typ_SF"/>
</dbReference>
<dbReference type="GO" id="GO:0140662">
    <property type="term" value="F:ATP-dependent protein folding chaperone"/>
    <property type="evidence" value="ECO:0007669"/>
    <property type="project" value="InterPro"/>
</dbReference>
<feature type="binding site" evidence="11">
    <location>
        <position position="100"/>
    </location>
    <ligand>
        <name>ATP</name>
        <dbReference type="ChEBI" id="CHEBI:30616"/>
    </ligand>
</feature>
<evidence type="ECO:0000256" key="6">
    <source>
        <dbReference type="ARBA" id="ARBA00023016"/>
    </source>
</evidence>
<dbReference type="Gene3D" id="1.20.120.790">
    <property type="entry name" value="Heat shock protein 90, C-terminal domain"/>
    <property type="match status" value="1"/>
</dbReference>
<feature type="binding site" evidence="11">
    <location>
        <begin position="125"/>
        <end position="130"/>
    </location>
    <ligand>
        <name>ATP</name>
        <dbReference type="ChEBI" id="CHEBI:30616"/>
    </ligand>
</feature>
<sequence>MTTPIETLEFQSEARQLLQLMIHSIYSNKDTFLRELVSNASDALDKLRLESYRDKDLDADTADLHITIETDPAERTLTVRDNGIGMTRDEVIALIGTIAKSGTADFLTKIKEAKDAAASQDLIGQFGVGFYASFMVADKVTLMTRRAGTAEGVRWESTGEGTYTIQPVEDAPQGTAVTLHLKPEDAEDHLYDYTSPAKIREIVKRYSDFITWPIRMTGEGEDAKAETVNSMKALWARSSSEVSEDEYHEFYKHVSHDWQDPLETIRLQAEGTFEYQALLFLPSRAPMDLFMRERKRGVQLYVKRVFIMDDCESLVPEYLRFVKGVVDAQDLSLNVSREILQQDRQIQLIRRRLVKKVLSTVKTMMTADAEKYATFWQEFGRAVKEGLLDDFENREAILEISSFASTHDAEKPTSLRAYVERMKDGQQHIYYMTGESRSAIENSPHMEAFRAKGYEVLVLTDPIDEMWVDAVPGFDGKQFQSIAKGQVDLESDEDKKATEVAREQQKKDFESLLTWMATALGDTVKEVRLSSRLTTSPACIVGDTHDLTPTLEKMYRAMGQELPPIKRIFELNPEHALVTGLREAHASRPDDEGLAETAELLYGMALLAEGGELADPSRFIRLLAGRLEKTL</sequence>
<dbReference type="SMART" id="SM00387">
    <property type="entry name" value="HATPase_c"/>
    <property type="match status" value="1"/>
</dbReference>
<dbReference type="InterPro" id="IPR020575">
    <property type="entry name" value="Hsp90_N"/>
</dbReference>
<evidence type="ECO:0000259" key="12">
    <source>
        <dbReference type="SMART" id="SM00387"/>
    </source>
</evidence>
<dbReference type="GO" id="GO:0016887">
    <property type="term" value="F:ATP hydrolysis activity"/>
    <property type="evidence" value="ECO:0007669"/>
    <property type="project" value="InterPro"/>
</dbReference>
<dbReference type="InterPro" id="IPR003594">
    <property type="entry name" value="HATPase_dom"/>
</dbReference>
<dbReference type="PIRSF" id="PIRSF002583">
    <property type="entry name" value="Hsp90"/>
    <property type="match status" value="1"/>
</dbReference>
<dbReference type="Gene3D" id="3.40.50.11260">
    <property type="match status" value="1"/>
</dbReference>
<dbReference type="FunFam" id="1.20.120.790:FF:000006">
    <property type="entry name" value="Chaperone protein HtpG"/>
    <property type="match status" value="1"/>
</dbReference>
<dbReference type="Gene3D" id="3.30.565.10">
    <property type="entry name" value="Histidine kinase-like ATPase, C-terminal domain"/>
    <property type="match status" value="1"/>
</dbReference>
<dbReference type="InterPro" id="IPR037196">
    <property type="entry name" value="HSP90_C"/>
</dbReference>
<dbReference type="Pfam" id="PF13589">
    <property type="entry name" value="HATPase_c_3"/>
    <property type="match status" value="1"/>
</dbReference>
<comment type="function">
    <text evidence="8 10">Molecular chaperone. Has ATPase activity.</text>
</comment>
<evidence type="ECO:0000256" key="9">
    <source>
        <dbReference type="ARBA" id="ARBA00070675"/>
    </source>
</evidence>
<feature type="binding site" evidence="11">
    <location>
        <position position="81"/>
    </location>
    <ligand>
        <name>ATP</name>
        <dbReference type="ChEBI" id="CHEBI:30616"/>
    </ligand>
</feature>
<keyword evidence="5 10" id="KW-0067">ATP-binding</keyword>
<dbReference type="InterPro" id="IPR001404">
    <property type="entry name" value="Hsp90_fam"/>
</dbReference>
<feature type="binding site" evidence="11">
    <location>
        <position position="35"/>
    </location>
    <ligand>
        <name>ATP</name>
        <dbReference type="ChEBI" id="CHEBI:30616"/>
    </ligand>
</feature>
<dbReference type="Gene3D" id="3.30.230.80">
    <property type="match status" value="1"/>
</dbReference>
<accession>A0A428WZV3</accession>
<evidence type="ECO:0000313" key="14">
    <source>
        <dbReference type="Proteomes" id="UP000286716"/>
    </source>
</evidence>
<evidence type="ECO:0000256" key="10">
    <source>
        <dbReference type="HAMAP-Rule" id="MF_00505"/>
    </source>
</evidence>
<feature type="binding site" evidence="11">
    <location>
        <begin position="101"/>
        <end position="102"/>
    </location>
    <ligand>
        <name>ATP</name>
        <dbReference type="ChEBI" id="CHEBI:30616"/>
    </ligand>
</feature>
<evidence type="ECO:0000256" key="7">
    <source>
        <dbReference type="ARBA" id="ARBA00023186"/>
    </source>
</evidence>
<feature type="binding site" evidence="11">
    <location>
        <position position="39"/>
    </location>
    <ligand>
        <name>ATP</name>
        <dbReference type="ChEBI" id="CHEBI:30616"/>
    </ligand>
</feature>
<feature type="binding site" evidence="11">
    <location>
        <position position="175"/>
    </location>
    <ligand>
        <name>ATP</name>
        <dbReference type="ChEBI" id="CHEBI:30616"/>
    </ligand>
</feature>
<keyword evidence="7 10" id="KW-0143">Chaperone</keyword>
<dbReference type="GO" id="GO:0005524">
    <property type="term" value="F:ATP binding"/>
    <property type="evidence" value="ECO:0007669"/>
    <property type="project" value="UniProtKB-UniRule"/>
</dbReference>
<dbReference type="RefSeq" id="WP_020647000.1">
    <property type="nucleotide sequence ID" value="NZ_QHHU01000006.1"/>
</dbReference>
<dbReference type="SUPFAM" id="SSF54211">
    <property type="entry name" value="Ribosomal protein S5 domain 2-like"/>
    <property type="match status" value="1"/>
</dbReference>
<dbReference type="OrthoDB" id="9802640at2"/>
<dbReference type="InterPro" id="IPR036890">
    <property type="entry name" value="HATPase_C_sf"/>
</dbReference>
<proteinExistence type="inferred from homology"/>